<keyword evidence="2" id="KW-1185">Reference proteome</keyword>
<dbReference type="AlphaFoldDB" id="A0A2U8W9Q5"/>
<proteinExistence type="predicted"/>
<evidence type="ECO:0000313" key="1">
    <source>
        <dbReference type="EMBL" id="AWN42857.1"/>
    </source>
</evidence>
<name>A0A2U8W9Q5_9HYPH</name>
<sequence length="76" mass="8207">MSTACTIMERLITLLDGEQLQRGHPSHADLFLQVAALLAEAIQDGADERTLGAIRATLLITEPKFSSLETVSRLGT</sequence>
<dbReference type="Proteomes" id="UP000245926">
    <property type="component" value="Chromosome"/>
</dbReference>
<dbReference type="RefSeq" id="WP_109893098.1">
    <property type="nucleotide sequence ID" value="NZ_CP029550.1"/>
</dbReference>
<reference evidence="2" key="1">
    <citation type="submission" date="2018-05" db="EMBL/GenBank/DDBJ databases">
        <title>Complete Genome Sequence of Methylobacterium sp. 17SD2-17.</title>
        <authorList>
            <person name="Srinivasan S."/>
        </authorList>
    </citation>
    <scope>NUCLEOTIDE SEQUENCE [LARGE SCALE GENOMIC DNA]</scope>
    <source>
        <strain evidence="2">17SD2-17</strain>
    </source>
</reference>
<dbReference type="KEGG" id="mets:DK389_23080"/>
<dbReference type="OrthoDB" id="7998641at2"/>
<evidence type="ECO:0000313" key="2">
    <source>
        <dbReference type="Proteomes" id="UP000245926"/>
    </source>
</evidence>
<dbReference type="EMBL" id="CP029550">
    <property type="protein sequence ID" value="AWN42857.1"/>
    <property type="molecule type" value="Genomic_DNA"/>
</dbReference>
<organism evidence="1 2">
    <name type="scientific">Methylobacterium durans</name>
    <dbReference type="NCBI Taxonomy" id="2202825"/>
    <lineage>
        <taxon>Bacteria</taxon>
        <taxon>Pseudomonadati</taxon>
        <taxon>Pseudomonadota</taxon>
        <taxon>Alphaproteobacteria</taxon>
        <taxon>Hyphomicrobiales</taxon>
        <taxon>Methylobacteriaceae</taxon>
        <taxon>Methylobacterium</taxon>
    </lineage>
</organism>
<gene>
    <name evidence="1" type="ORF">DK389_23080</name>
</gene>
<accession>A0A2U8W9Q5</accession>
<protein>
    <submittedName>
        <fullName evidence="1">Uncharacterized protein</fullName>
    </submittedName>
</protein>